<proteinExistence type="predicted"/>
<name>A0AAV0D851_9ASTE</name>
<evidence type="ECO:0008006" key="4">
    <source>
        <dbReference type="Google" id="ProtNLM"/>
    </source>
</evidence>
<accession>A0AAV0D851</accession>
<comment type="caution">
    <text evidence="2">The sequence shown here is derived from an EMBL/GenBank/DDBJ whole genome shotgun (WGS) entry which is preliminary data.</text>
</comment>
<dbReference type="Pfam" id="PF14223">
    <property type="entry name" value="Retrotran_gag_2"/>
    <property type="match status" value="1"/>
</dbReference>
<reference evidence="2" key="1">
    <citation type="submission" date="2022-07" db="EMBL/GenBank/DDBJ databases">
        <authorList>
            <person name="Macas J."/>
            <person name="Novak P."/>
            <person name="Neumann P."/>
        </authorList>
    </citation>
    <scope>NUCLEOTIDE SEQUENCE</scope>
</reference>
<evidence type="ECO:0000313" key="3">
    <source>
        <dbReference type="Proteomes" id="UP001152523"/>
    </source>
</evidence>
<gene>
    <name evidence="2" type="ORF">CEPIT_LOCUS11537</name>
</gene>
<dbReference type="AlphaFoldDB" id="A0AAV0D851"/>
<keyword evidence="3" id="KW-1185">Reference proteome</keyword>
<dbReference type="PANTHER" id="PTHR47481:SF31">
    <property type="entry name" value="OS01G0873500 PROTEIN"/>
    <property type="match status" value="1"/>
</dbReference>
<dbReference type="EMBL" id="CAMAPF010000066">
    <property type="protein sequence ID" value="CAH9091099.1"/>
    <property type="molecule type" value="Genomic_DNA"/>
</dbReference>
<evidence type="ECO:0000256" key="1">
    <source>
        <dbReference type="SAM" id="MobiDB-lite"/>
    </source>
</evidence>
<dbReference type="PANTHER" id="PTHR47481">
    <property type="match status" value="1"/>
</dbReference>
<feature type="compositionally biased region" description="Low complexity" evidence="1">
    <location>
        <begin position="181"/>
        <end position="210"/>
    </location>
</feature>
<protein>
    <recommendedName>
        <fullName evidence="4">Retrotransposon gag domain-containing protein</fullName>
    </recommendedName>
</protein>
<evidence type="ECO:0000313" key="2">
    <source>
        <dbReference type="EMBL" id="CAH9091099.1"/>
    </source>
</evidence>
<dbReference type="Proteomes" id="UP001152523">
    <property type="component" value="Unassembled WGS sequence"/>
</dbReference>
<sequence length="267" mass="30899">MVDGSIQVPPPYSIDVLNRQSPNPEFSIWLRIDQTIRSCLFATLYRDVLINVRELKHYYQIWERLESRFMSASLARSMELKRLFSQIKKKPEQSMDRYLREIKSLFDDLATINCPASSRELLKITIMGLGPEYESLLTTVSLSPQNFPFETLRNHLLEQEQRVLYPGSQDSSSMHHAFAASAPYSSSQTGPQQGGSHQVQQPPVGKQQQPRYSAQQHQPQRGRGRGRGRGWICFTFRGCAIYEYCYLSFHHHLSISFFSFDRLLQLC</sequence>
<organism evidence="2 3">
    <name type="scientific">Cuscuta epithymum</name>
    <dbReference type="NCBI Taxonomy" id="186058"/>
    <lineage>
        <taxon>Eukaryota</taxon>
        <taxon>Viridiplantae</taxon>
        <taxon>Streptophyta</taxon>
        <taxon>Embryophyta</taxon>
        <taxon>Tracheophyta</taxon>
        <taxon>Spermatophyta</taxon>
        <taxon>Magnoliopsida</taxon>
        <taxon>eudicotyledons</taxon>
        <taxon>Gunneridae</taxon>
        <taxon>Pentapetalae</taxon>
        <taxon>asterids</taxon>
        <taxon>lamiids</taxon>
        <taxon>Solanales</taxon>
        <taxon>Convolvulaceae</taxon>
        <taxon>Cuscuteae</taxon>
        <taxon>Cuscuta</taxon>
        <taxon>Cuscuta subgen. Cuscuta</taxon>
    </lineage>
</organism>
<feature type="region of interest" description="Disordered" evidence="1">
    <location>
        <begin position="181"/>
        <end position="226"/>
    </location>
</feature>